<dbReference type="PANTHER" id="PTHR12876">
    <property type="entry name" value="N4BP1-RELATED"/>
    <property type="match status" value="1"/>
</dbReference>
<dbReference type="OrthoDB" id="392925at2759"/>
<organism evidence="3 4">
    <name type="scientific">Nesidiocoris tenuis</name>
    <dbReference type="NCBI Taxonomy" id="355587"/>
    <lineage>
        <taxon>Eukaryota</taxon>
        <taxon>Metazoa</taxon>
        <taxon>Ecdysozoa</taxon>
        <taxon>Arthropoda</taxon>
        <taxon>Hexapoda</taxon>
        <taxon>Insecta</taxon>
        <taxon>Pterygota</taxon>
        <taxon>Neoptera</taxon>
        <taxon>Paraneoptera</taxon>
        <taxon>Hemiptera</taxon>
        <taxon>Heteroptera</taxon>
        <taxon>Panheteroptera</taxon>
        <taxon>Cimicomorpha</taxon>
        <taxon>Miridae</taxon>
        <taxon>Dicyphina</taxon>
        <taxon>Nesidiocoris</taxon>
    </lineage>
</organism>
<name>A0A6H5GYY4_9HEMI</name>
<dbReference type="Proteomes" id="UP000479000">
    <property type="component" value="Unassembled WGS sequence"/>
</dbReference>
<dbReference type="Pfam" id="PF11977">
    <property type="entry name" value="RNase_Zc3h12a"/>
    <property type="match status" value="1"/>
</dbReference>
<proteinExistence type="predicted"/>
<dbReference type="GO" id="GO:0036464">
    <property type="term" value="C:cytoplasmic ribonucleoprotein granule"/>
    <property type="evidence" value="ECO:0007669"/>
    <property type="project" value="TreeGrafter"/>
</dbReference>
<feature type="domain" description="RNase NYN" evidence="2">
    <location>
        <begin position="97"/>
        <end position="222"/>
    </location>
</feature>
<evidence type="ECO:0000313" key="3">
    <source>
        <dbReference type="EMBL" id="CAB0009435.1"/>
    </source>
</evidence>
<accession>A0A6H5GYY4</accession>
<sequence length="401" mass="45527">MLQNYYLLSKVKLHVGLSLNVTENSASSKFISKPMVCTESDVIDVSDEEIGICGGSITLDVSSQQKSSPSANLSKFWTQLQPLPWVRPNVRLRETNLRPIVIDGSNVSYQNGIFSGKRLEICIRAFQNAGHEVKAFMPQFRTMHSLTRFAEILDELVDGGDLILTPSHSVDGRMLTPYDDRYIVEYADIVGAVIISRDRFQDLLKENPSLENTIKRTLRFSICLENGFKDVNMIYVKDVEARGNLLSSRRSNIKDPPVTQENCFHEEKSQFIPRTMSPSGTRYFLYCDPSSAPRLSRSLLRSALDSIAPFYDSIQRPFCIRLSRIFRILKKMVRQSTTISATSSRPNAGLDPHGGESDRKSSSNGCQHTTRFYWDTCSYMGLIRPWEDRFHQYIPSEIHAA</sequence>
<dbReference type="AlphaFoldDB" id="A0A6H5GYY4"/>
<dbReference type="EMBL" id="CADCXU010021806">
    <property type="protein sequence ID" value="CAB0009435.1"/>
    <property type="molecule type" value="Genomic_DNA"/>
</dbReference>
<evidence type="ECO:0000256" key="1">
    <source>
        <dbReference type="SAM" id="MobiDB-lite"/>
    </source>
</evidence>
<reference evidence="3 4" key="1">
    <citation type="submission" date="2020-02" db="EMBL/GenBank/DDBJ databases">
        <authorList>
            <person name="Ferguson B K."/>
        </authorList>
    </citation>
    <scope>NUCLEOTIDE SEQUENCE [LARGE SCALE GENOMIC DNA]</scope>
</reference>
<dbReference type="PANTHER" id="PTHR12876:SF35">
    <property type="entry name" value="LD08718P-RELATED"/>
    <property type="match status" value="1"/>
</dbReference>
<keyword evidence="4" id="KW-1185">Reference proteome</keyword>
<dbReference type="GO" id="GO:0005634">
    <property type="term" value="C:nucleus"/>
    <property type="evidence" value="ECO:0007669"/>
    <property type="project" value="TreeGrafter"/>
</dbReference>
<evidence type="ECO:0000259" key="2">
    <source>
        <dbReference type="Pfam" id="PF11977"/>
    </source>
</evidence>
<dbReference type="Gene3D" id="3.40.50.11980">
    <property type="match status" value="1"/>
</dbReference>
<gene>
    <name evidence="3" type="ORF">NTEN_LOCUS14583</name>
</gene>
<feature type="region of interest" description="Disordered" evidence="1">
    <location>
        <begin position="339"/>
        <end position="365"/>
    </location>
</feature>
<dbReference type="GO" id="GO:0003729">
    <property type="term" value="F:mRNA binding"/>
    <property type="evidence" value="ECO:0007669"/>
    <property type="project" value="TreeGrafter"/>
</dbReference>
<dbReference type="GO" id="GO:0004521">
    <property type="term" value="F:RNA endonuclease activity"/>
    <property type="evidence" value="ECO:0007669"/>
    <property type="project" value="TreeGrafter"/>
</dbReference>
<protein>
    <recommendedName>
        <fullName evidence="2">RNase NYN domain-containing protein</fullName>
    </recommendedName>
</protein>
<dbReference type="InterPro" id="IPR051101">
    <property type="entry name" value="ZC3H12/N4BP1_RNase_Reg"/>
</dbReference>
<dbReference type="InterPro" id="IPR021869">
    <property type="entry name" value="RNase_Zc3h12_NYN"/>
</dbReference>
<evidence type="ECO:0000313" key="4">
    <source>
        <dbReference type="Proteomes" id="UP000479000"/>
    </source>
</evidence>